<dbReference type="GO" id="GO:0016509">
    <property type="term" value="F:long-chain (3S)-3-hydroxyacyl-CoA dehydrogenase (NAD+) activity"/>
    <property type="evidence" value="ECO:0007669"/>
    <property type="project" value="TreeGrafter"/>
</dbReference>
<dbReference type="SUPFAM" id="SSF51735">
    <property type="entry name" value="NAD(P)-binding Rossmann-fold domains"/>
    <property type="match status" value="1"/>
</dbReference>
<evidence type="ECO:0000256" key="5">
    <source>
        <dbReference type="ARBA" id="ARBA00023002"/>
    </source>
</evidence>
<feature type="domain" description="3-hydroxyacyl-CoA dehydrogenase NAD binding" evidence="12">
    <location>
        <begin position="315"/>
        <end position="355"/>
    </location>
</feature>
<comment type="caution">
    <text evidence="13">The sequence shown here is derived from an EMBL/GenBank/DDBJ whole genome shotgun (WGS) entry which is preliminary data.</text>
</comment>
<dbReference type="SUPFAM" id="SSF48179">
    <property type="entry name" value="6-phosphogluconate dehydrogenase C-terminal domain-like"/>
    <property type="match status" value="2"/>
</dbReference>
<evidence type="ECO:0000256" key="2">
    <source>
        <dbReference type="ARBA" id="ARBA00007005"/>
    </source>
</evidence>
<dbReference type="RefSeq" id="WP_106187786.1">
    <property type="nucleotide sequence ID" value="NZ_PVTF01000004.1"/>
</dbReference>
<evidence type="ECO:0000256" key="4">
    <source>
        <dbReference type="ARBA" id="ARBA00022963"/>
    </source>
</evidence>
<dbReference type="InterPro" id="IPR001753">
    <property type="entry name" value="Enoyl-CoA_hydra/iso"/>
</dbReference>
<keyword evidence="9" id="KW-0511">Multifunctional enzyme</keyword>
<proteinExistence type="inferred from homology"/>
<evidence type="ECO:0000256" key="1">
    <source>
        <dbReference type="ARBA" id="ARBA00005005"/>
    </source>
</evidence>
<comment type="similarity">
    <text evidence="2">In the central section; belongs to the 3-hydroxyacyl-CoA dehydrogenase family.</text>
</comment>
<evidence type="ECO:0000256" key="3">
    <source>
        <dbReference type="ARBA" id="ARBA00022832"/>
    </source>
</evidence>
<dbReference type="Gene3D" id="1.10.1040.50">
    <property type="match status" value="1"/>
</dbReference>
<dbReference type="InterPro" id="IPR006108">
    <property type="entry name" value="3HC_DH_C"/>
</dbReference>
<dbReference type="InterPro" id="IPR006176">
    <property type="entry name" value="3-OHacyl-CoA_DH_NAD-bd"/>
</dbReference>
<dbReference type="Proteomes" id="UP000239494">
    <property type="component" value="Unassembled WGS sequence"/>
</dbReference>
<keyword evidence="3" id="KW-0276">Fatty acid metabolism</keyword>
<dbReference type="Pfam" id="PF00378">
    <property type="entry name" value="ECH_1"/>
    <property type="match status" value="1"/>
</dbReference>
<accession>A0A2T0T9N3</accession>
<dbReference type="InterPro" id="IPR036291">
    <property type="entry name" value="NAD(P)-bd_dom_sf"/>
</dbReference>
<dbReference type="Gene3D" id="3.40.50.720">
    <property type="entry name" value="NAD(P)-binding Rossmann-like Domain"/>
    <property type="match status" value="2"/>
</dbReference>
<organism evidence="13 14">
    <name type="scientific">Umezawaea tangerina</name>
    <dbReference type="NCBI Taxonomy" id="84725"/>
    <lineage>
        <taxon>Bacteria</taxon>
        <taxon>Bacillati</taxon>
        <taxon>Actinomycetota</taxon>
        <taxon>Actinomycetes</taxon>
        <taxon>Pseudonocardiales</taxon>
        <taxon>Pseudonocardiaceae</taxon>
        <taxon>Umezawaea</taxon>
    </lineage>
</organism>
<comment type="catalytic activity">
    <reaction evidence="10">
        <text>a (3S)-3-hydroxyacyl-CoA + NAD(+) = a 3-oxoacyl-CoA + NADH + H(+)</text>
        <dbReference type="Rhea" id="RHEA:22432"/>
        <dbReference type="ChEBI" id="CHEBI:15378"/>
        <dbReference type="ChEBI" id="CHEBI:57318"/>
        <dbReference type="ChEBI" id="CHEBI:57540"/>
        <dbReference type="ChEBI" id="CHEBI:57945"/>
        <dbReference type="ChEBI" id="CHEBI:90726"/>
        <dbReference type="EC" id="1.1.1.35"/>
    </reaction>
</comment>
<protein>
    <submittedName>
        <fullName evidence="13">Short chain enoyl-CoA hydratase /3-hydroxyacyl-CoA dehydrogenase</fullName>
    </submittedName>
</protein>
<dbReference type="EMBL" id="PVTF01000004">
    <property type="protein sequence ID" value="PRY42373.1"/>
    <property type="molecule type" value="Genomic_DNA"/>
</dbReference>
<dbReference type="UniPathway" id="UPA00659"/>
<dbReference type="GO" id="GO:0070403">
    <property type="term" value="F:NAD+ binding"/>
    <property type="evidence" value="ECO:0007669"/>
    <property type="project" value="InterPro"/>
</dbReference>
<dbReference type="GO" id="GO:0006635">
    <property type="term" value="P:fatty acid beta-oxidation"/>
    <property type="evidence" value="ECO:0007669"/>
    <property type="project" value="UniProtKB-UniPathway"/>
</dbReference>
<dbReference type="PANTHER" id="PTHR43612">
    <property type="entry name" value="TRIFUNCTIONAL ENZYME SUBUNIT ALPHA"/>
    <property type="match status" value="1"/>
</dbReference>
<feature type="domain" description="3-hydroxyacyl-CoA dehydrogenase NAD binding" evidence="12">
    <location>
        <begin position="359"/>
        <end position="471"/>
    </location>
</feature>
<dbReference type="SUPFAM" id="SSF52096">
    <property type="entry name" value="ClpP/crotonase"/>
    <property type="match status" value="1"/>
</dbReference>
<dbReference type="GO" id="GO:0004300">
    <property type="term" value="F:enoyl-CoA hydratase activity"/>
    <property type="evidence" value="ECO:0007669"/>
    <property type="project" value="TreeGrafter"/>
</dbReference>
<sequence length="687" mass="73101">MPVHYERDAEGVVTLTMDMSGSANVMNAEYTEAMGGAVDRLEAERDEITGVVLTSAKKTFFAGGDLNVLVQVRPDNADEALSGVTGVKAQLRRLELLGKPVVAAVNGAALGGGLEIALACHHRVVVDDDKIKLGLPEATLGLLPGGGGVTRMVRLLGLQAALPLLMEGRQLRPARALQAGFIDELATDRDDLIAKARAWIAANPAPRQPWDKPGFTIKDMRVGDPNVYALLGAAPAVLRKKTHGAFPAQEKIMAAAVEGALVDFDTALKIEGRYFLELASGQVAKNMITAFWFQLNEINAGGSRPSGVDRARTTKVGVLGAGMMGAGIAEVSAKAGIEVVLKDVTREAAEKGANGVPGITATDSDADLAGCDLIIEAVFENRELKGKVLPAAESAALPDAVIASNTSTLPITGLATAVSDPEKFIGLHFFSPVQKMRLVEIIRGEKTSDETLAKAFDYVLQIGKTPIVVNDSRGFYTSRTFGTYVTEAVTMVAEGVKPALVENVARKAGMAVGPLAVSDEVTLTLQLKIRDQALADDPDAAPLGDHPAYRVIEELVGLGRTGKSGGAGFYEYPEGAKKFLWPELVTRYTRDDAGVSEQDVRDRLLFVQSLETIRCLDEGVLTSARDANIGSIFGFGFAPWSGGTLQFANSYGLAAFVERADYLADTYGERFRPPASLRERAARDEQF</sequence>
<evidence type="ECO:0000256" key="8">
    <source>
        <dbReference type="ARBA" id="ARBA00023239"/>
    </source>
</evidence>
<evidence type="ECO:0000256" key="6">
    <source>
        <dbReference type="ARBA" id="ARBA00023027"/>
    </source>
</evidence>
<evidence type="ECO:0000259" key="12">
    <source>
        <dbReference type="Pfam" id="PF02737"/>
    </source>
</evidence>
<evidence type="ECO:0000256" key="10">
    <source>
        <dbReference type="ARBA" id="ARBA00049556"/>
    </source>
</evidence>
<keyword evidence="4" id="KW-0442">Lipid degradation</keyword>
<evidence type="ECO:0000313" key="13">
    <source>
        <dbReference type="EMBL" id="PRY42373.1"/>
    </source>
</evidence>
<evidence type="ECO:0000256" key="9">
    <source>
        <dbReference type="ARBA" id="ARBA00023268"/>
    </source>
</evidence>
<name>A0A2T0T9N3_9PSEU</name>
<dbReference type="InterPro" id="IPR008927">
    <property type="entry name" value="6-PGluconate_DH-like_C_sf"/>
</dbReference>
<dbReference type="PANTHER" id="PTHR43612:SF3">
    <property type="entry name" value="TRIFUNCTIONAL ENZYME SUBUNIT ALPHA, MITOCHONDRIAL"/>
    <property type="match status" value="1"/>
</dbReference>
<dbReference type="AlphaFoldDB" id="A0A2T0T9N3"/>
<dbReference type="Pfam" id="PF00725">
    <property type="entry name" value="3HCDH"/>
    <property type="match status" value="1"/>
</dbReference>
<keyword evidence="8" id="KW-0456">Lyase</keyword>
<dbReference type="CDD" id="cd06558">
    <property type="entry name" value="crotonase-like"/>
    <property type="match status" value="1"/>
</dbReference>
<comment type="pathway">
    <text evidence="1">Lipid metabolism; fatty acid beta-oxidation.</text>
</comment>
<dbReference type="FunFam" id="3.90.226.10:FF:000047">
    <property type="entry name" value="Probable 3-hydroxyacyl-CoA dehydrogenase"/>
    <property type="match status" value="1"/>
</dbReference>
<keyword evidence="5" id="KW-0560">Oxidoreductase</keyword>
<evidence type="ECO:0000259" key="11">
    <source>
        <dbReference type="Pfam" id="PF00725"/>
    </source>
</evidence>
<feature type="domain" description="3-hydroxyacyl-CoA dehydrogenase C-terminal" evidence="11">
    <location>
        <begin position="474"/>
        <end position="572"/>
    </location>
</feature>
<reference evidence="13 14" key="1">
    <citation type="submission" date="2018-03" db="EMBL/GenBank/DDBJ databases">
        <title>Genomic Encyclopedia of Archaeal and Bacterial Type Strains, Phase II (KMG-II): from individual species to whole genera.</title>
        <authorList>
            <person name="Goeker M."/>
        </authorList>
    </citation>
    <scope>NUCLEOTIDE SEQUENCE [LARGE SCALE GENOMIC DNA]</scope>
    <source>
        <strain evidence="13 14">DSM 44720</strain>
    </source>
</reference>
<keyword evidence="6" id="KW-0520">NAD</keyword>
<dbReference type="Pfam" id="PF02737">
    <property type="entry name" value="3HCDH_N"/>
    <property type="match status" value="2"/>
</dbReference>
<keyword evidence="14" id="KW-1185">Reference proteome</keyword>
<evidence type="ECO:0000313" key="14">
    <source>
        <dbReference type="Proteomes" id="UP000239494"/>
    </source>
</evidence>
<dbReference type="Gene3D" id="3.90.226.10">
    <property type="entry name" value="2-enoyl-CoA Hydratase, Chain A, domain 1"/>
    <property type="match status" value="1"/>
</dbReference>
<evidence type="ECO:0000256" key="7">
    <source>
        <dbReference type="ARBA" id="ARBA00023098"/>
    </source>
</evidence>
<gene>
    <name evidence="13" type="ORF">CLV43_104206</name>
</gene>
<dbReference type="InterPro" id="IPR050136">
    <property type="entry name" value="FA_oxidation_alpha_subunit"/>
</dbReference>
<dbReference type="InterPro" id="IPR029045">
    <property type="entry name" value="ClpP/crotonase-like_dom_sf"/>
</dbReference>
<keyword evidence="7" id="KW-0443">Lipid metabolism</keyword>
<dbReference type="OrthoDB" id="3229174at2"/>